<proteinExistence type="predicted"/>
<evidence type="ECO:0000313" key="3">
    <source>
        <dbReference type="Proteomes" id="UP001500266"/>
    </source>
</evidence>
<evidence type="ECO:0000313" key="2">
    <source>
        <dbReference type="EMBL" id="GAA4148424.1"/>
    </source>
</evidence>
<feature type="region of interest" description="Disordered" evidence="1">
    <location>
        <begin position="1"/>
        <end position="26"/>
    </location>
</feature>
<reference evidence="3" key="1">
    <citation type="journal article" date="2019" name="Int. J. Syst. Evol. Microbiol.">
        <title>The Global Catalogue of Microorganisms (GCM) 10K type strain sequencing project: providing services to taxonomists for standard genome sequencing and annotation.</title>
        <authorList>
            <consortium name="The Broad Institute Genomics Platform"/>
            <consortium name="The Broad Institute Genome Sequencing Center for Infectious Disease"/>
            <person name="Wu L."/>
            <person name="Ma J."/>
        </authorList>
    </citation>
    <scope>NUCLEOTIDE SEQUENCE [LARGE SCALE GENOMIC DNA]</scope>
    <source>
        <strain evidence="3">JCM 17316</strain>
    </source>
</reference>
<accession>A0ABP7Z6I4</accession>
<keyword evidence="3" id="KW-1185">Reference proteome</keyword>
<gene>
    <name evidence="2" type="ORF">GCM10022416_42720</name>
</gene>
<sequence>MQADPDAATGVPTDAAPGGVPPCRPPPRVTAEAVHIGWVKDAVPIFGHAVGLCDPARLFGCLRGQRLAGCFRAGRVAPGGGGVLPSGVEAPDGGV</sequence>
<comment type="caution">
    <text evidence="2">The sequence shown here is derived from an EMBL/GenBank/DDBJ whole genome shotgun (WGS) entry which is preliminary data.</text>
</comment>
<evidence type="ECO:0000256" key="1">
    <source>
        <dbReference type="SAM" id="MobiDB-lite"/>
    </source>
</evidence>
<name>A0ABP7Z6I4_9ACTN</name>
<dbReference type="EMBL" id="BAABDO010000072">
    <property type="protein sequence ID" value="GAA4148424.1"/>
    <property type="molecule type" value="Genomic_DNA"/>
</dbReference>
<organism evidence="2 3">
    <name type="scientific">Actinomadura keratinilytica</name>
    <dbReference type="NCBI Taxonomy" id="547461"/>
    <lineage>
        <taxon>Bacteria</taxon>
        <taxon>Bacillati</taxon>
        <taxon>Actinomycetota</taxon>
        <taxon>Actinomycetes</taxon>
        <taxon>Streptosporangiales</taxon>
        <taxon>Thermomonosporaceae</taxon>
        <taxon>Actinomadura</taxon>
    </lineage>
</organism>
<protein>
    <submittedName>
        <fullName evidence="2">Uncharacterized protein</fullName>
    </submittedName>
</protein>
<dbReference type="Proteomes" id="UP001500266">
    <property type="component" value="Unassembled WGS sequence"/>
</dbReference>